<dbReference type="Gene3D" id="3.40.50.2000">
    <property type="entry name" value="Glycogen Phosphorylase B"/>
    <property type="match status" value="2"/>
</dbReference>
<comment type="caution">
    <text evidence="2">The sequence shown here is derived from an EMBL/GenBank/DDBJ whole genome shotgun (WGS) entry which is preliminary data.</text>
</comment>
<dbReference type="STRING" id="1802117.A3J54_02065"/>
<name>A0A1G2G3D3_9BACT</name>
<dbReference type="Proteomes" id="UP000176576">
    <property type="component" value="Unassembled WGS sequence"/>
</dbReference>
<dbReference type="CDD" id="cd03801">
    <property type="entry name" value="GT4_PimA-like"/>
    <property type="match status" value="1"/>
</dbReference>
<dbReference type="SUPFAM" id="SSF53756">
    <property type="entry name" value="UDP-Glycosyltransferase/glycogen phosphorylase"/>
    <property type="match status" value="1"/>
</dbReference>
<evidence type="ECO:0000313" key="3">
    <source>
        <dbReference type="Proteomes" id="UP000176576"/>
    </source>
</evidence>
<proteinExistence type="predicted"/>
<reference evidence="2 3" key="1">
    <citation type="journal article" date="2016" name="Nat. Commun.">
        <title>Thousands of microbial genomes shed light on interconnected biogeochemical processes in an aquifer system.</title>
        <authorList>
            <person name="Anantharaman K."/>
            <person name="Brown C.T."/>
            <person name="Hug L.A."/>
            <person name="Sharon I."/>
            <person name="Castelle C.J."/>
            <person name="Probst A.J."/>
            <person name="Thomas B.C."/>
            <person name="Singh A."/>
            <person name="Wilkins M.J."/>
            <person name="Karaoz U."/>
            <person name="Brodie E.L."/>
            <person name="Williams K.H."/>
            <person name="Hubbard S.S."/>
            <person name="Banfield J.F."/>
        </authorList>
    </citation>
    <scope>NUCLEOTIDE SEQUENCE [LARGE SCALE GENOMIC DNA]</scope>
</reference>
<dbReference type="Pfam" id="PF00534">
    <property type="entry name" value="Glycos_transf_1"/>
    <property type="match status" value="1"/>
</dbReference>
<evidence type="ECO:0000259" key="1">
    <source>
        <dbReference type="Pfam" id="PF00534"/>
    </source>
</evidence>
<dbReference type="PANTHER" id="PTHR12526">
    <property type="entry name" value="GLYCOSYLTRANSFERASE"/>
    <property type="match status" value="1"/>
</dbReference>
<dbReference type="AlphaFoldDB" id="A0A1G2G3D3"/>
<feature type="domain" description="Glycosyl transferase family 1" evidence="1">
    <location>
        <begin position="173"/>
        <end position="340"/>
    </location>
</feature>
<dbReference type="InterPro" id="IPR001296">
    <property type="entry name" value="Glyco_trans_1"/>
</dbReference>
<gene>
    <name evidence="2" type="ORF">A3J54_02065</name>
</gene>
<protein>
    <recommendedName>
        <fullName evidence="1">Glycosyl transferase family 1 domain-containing protein</fullName>
    </recommendedName>
</protein>
<accession>A0A1G2G3D3</accession>
<sequence>MKRILYITNSPLSFSRAHAVNIVKTAEAIAATKRYEIVVFSSAAESKSRDVICKEKDIVCPVPIDVSSRRRSVLLHLWKARSLFDVLYFRDPFLWYAAFFARAVLRKRVVFEAHGSHEWRGGKPVWFLSTFFADGLVCITKGLQIYYHSAKPSIVTHVRGVDFSLYKDDNVSKEERRRELGLPTGVSLVMYAGSFLWYSWDVLIDMMRLIPEPVMLVLVGAKPEEKEQIEGAAQKEGVGDRVQVHTRVVPSLYPLYIQAADVLVNPLRISYPGSISSKIFEYLAAGKPIVSTKGKAMEEVLIHEKNALLVDLSAEQFGKAVVRILHDPHIAAELSKNARESARRFTWEARALDICSLLERI</sequence>
<dbReference type="EMBL" id="MHNN01000028">
    <property type="protein sequence ID" value="OGZ44786.1"/>
    <property type="molecule type" value="Genomic_DNA"/>
</dbReference>
<evidence type="ECO:0000313" key="2">
    <source>
        <dbReference type="EMBL" id="OGZ44786.1"/>
    </source>
</evidence>
<dbReference type="PANTHER" id="PTHR12526:SF622">
    <property type="entry name" value="GLYCOSYLTRANSFERASE (GROUP I)"/>
    <property type="match status" value="1"/>
</dbReference>
<organism evidence="2 3">
    <name type="scientific">Candidatus Ryanbacteria bacterium RIFCSPHIGHO2_02_FULL_45_13b</name>
    <dbReference type="NCBI Taxonomy" id="1802117"/>
    <lineage>
        <taxon>Bacteria</taxon>
        <taxon>Candidatus Ryaniibacteriota</taxon>
    </lineage>
</organism>